<feature type="region of interest" description="Disordered" evidence="1">
    <location>
        <begin position="176"/>
        <end position="212"/>
    </location>
</feature>
<dbReference type="AlphaFoldDB" id="A0AA36CK00"/>
<feature type="compositionally biased region" description="Basic and acidic residues" evidence="1">
    <location>
        <begin position="203"/>
        <end position="212"/>
    </location>
</feature>
<sequence length="229" mass="25896">MARDTSSEEESDSESEVSEISSASEDEEEWSGEYTTSGYKSFEEGQCGSRGDYVAPEVKLVEKPLRSALKKPKPFNVDNSDRMGPEEQRHRDIPMGKQHSGVDGERKRRGREATSPPAAQPRKLSLEEYKQRKQTAAPTPPQIKQEPEARASWMPDFDDISHTTFTMAPIPDRMRVLNWDTSSSDSPSSSSQRPVGPARSKKISIDKDRESTARLRERMKEVMPNFLFN</sequence>
<organism evidence="2 3">
    <name type="scientific">Mesorhabditis spiculigera</name>
    <dbReference type="NCBI Taxonomy" id="96644"/>
    <lineage>
        <taxon>Eukaryota</taxon>
        <taxon>Metazoa</taxon>
        <taxon>Ecdysozoa</taxon>
        <taxon>Nematoda</taxon>
        <taxon>Chromadorea</taxon>
        <taxon>Rhabditida</taxon>
        <taxon>Rhabditina</taxon>
        <taxon>Rhabditomorpha</taxon>
        <taxon>Rhabditoidea</taxon>
        <taxon>Rhabditidae</taxon>
        <taxon>Mesorhabditinae</taxon>
        <taxon>Mesorhabditis</taxon>
    </lineage>
</organism>
<gene>
    <name evidence="2" type="ORF">MSPICULIGERA_LOCUS8239</name>
</gene>
<feature type="region of interest" description="Disordered" evidence="1">
    <location>
        <begin position="1"/>
        <end position="50"/>
    </location>
</feature>
<proteinExistence type="predicted"/>
<reference evidence="2" key="1">
    <citation type="submission" date="2023-06" db="EMBL/GenBank/DDBJ databases">
        <authorList>
            <person name="Delattre M."/>
        </authorList>
    </citation>
    <scope>NUCLEOTIDE SEQUENCE</scope>
    <source>
        <strain evidence="2">AF72</strain>
    </source>
</reference>
<evidence type="ECO:0000313" key="3">
    <source>
        <dbReference type="Proteomes" id="UP001177023"/>
    </source>
</evidence>
<dbReference type="Proteomes" id="UP001177023">
    <property type="component" value="Unassembled WGS sequence"/>
</dbReference>
<evidence type="ECO:0000313" key="2">
    <source>
        <dbReference type="EMBL" id="CAJ0569777.1"/>
    </source>
</evidence>
<feature type="non-terminal residue" evidence="2">
    <location>
        <position position="229"/>
    </location>
</feature>
<comment type="caution">
    <text evidence="2">The sequence shown here is derived from an EMBL/GenBank/DDBJ whole genome shotgun (WGS) entry which is preliminary data.</text>
</comment>
<evidence type="ECO:0000256" key="1">
    <source>
        <dbReference type="SAM" id="MobiDB-lite"/>
    </source>
</evidence>
<feature type="compositionally biased region" description="Low complexity" evidence="1">
    <location>
        <begin position="182"/>
        <end position="191"/>
    </location>
</feature>
<feature type="compositionally biased region" description="Acidic residues" evidence="1">
    <location>
        <begin position="7"/>
        <end position="17"/>
    </location>
</feature>
<feature type="compositionally biased region" description="Basic and acidic residues" evidence="1">
    <location>
        <begin position="79"/>
        <end position="106"/>
    </location>
</feature>
<name>A0AA36CK00_9BILA</name>
<protein>
    <submittedName>
        <fullName evidence="2">Uncharacterized protein</fullName>
    </submittedName>
</protein>
<keyword evidence="3" id="KW-1185">Reference proteome</keyword>
<accession>A0AA36CK00</accession>
<feature type="region of interest" description="Disordered" evidence="1">
    <location>
        <begin position="63"/>
        <end position="154"/>
    </location>
</feature>
<dbReference type="EMBL" id="CATQJA010002121">
    <property type="protein sequence ID" value="CAJ0569777.1"/>
    <property type="molecule type" value="Genomic_DNA"/>
</dbReference>